<evidence type="ECO:0000256" key="1">
    <source>
        <dbReference type="ARBA" id="ARBA00000901"/>
    </source>
</evidence>
<dbReference type="InterPro" id="IPR044524">
    <property type="entry name" value="Isoase_HisA-like"/>
</dbReference>
<sequence length="240" mass="25420">MIILPAIDIMDGQCVRLVRGDYGTAHKVAEDAVAVAQAFEKSGAEWLHMVDLNGAVATEPVNSELLMQVLNSCRLKVELGGGIRSMETVDFYLSQGVSRVILGSAALKDPALVKKAVRKYGERVAVGIDAKNGFVAAEGWTQTSDVSYLDLAKQMEAIGVQYLIFTDISRDGMLTGPNIEMLAELEHTVSCRVIASGGVSSADDIRALAGLNLYGAICGKALYTGDLNLDEAVAIGRGVA</sequence>
<accession>A0A328UFF7</accession>
<dbReference type="CDD" id="cd04732">
    <property type="entry name" value="HisA"/>
    <property type="match status" value="1"/>
</dbReference>
<dbReference type="GO" id="GO:0000162">
    <property type="term" value="P:L-tryptophan biosynthetic process"/>
    <property type="evidence" value="ECO:0007669"/>
    <property type="project" value="TreeGrafter"/>
</dbReference>
<evidence type="ECO:0000256" key="8">
    <source>
        <dbReference type="ARBA" id="ARBA00022605"/>
    </source>
</evidence>
<feature type="active site" description="Proton acceptor" evidence="12">
    <location>
        <position position="8"/>
    </location>
</feature>
<keyword evidence="10 12" id="KW-0413">Isomerase</keyword>
<evidence type="ECO:0000256" key="11">
    <source>
        <dbReference type="ARBA" id="ARBA00030547"/>
    </source>
</evidence>
<evidence type="ECO:0000256" key="12">
    <source>
        <dbReference type="HAMAP-Rule" id="MF_01014"/>
    </source>
</evidence>
<reference evidence="15 16" key="1">
    <citation type="submission" date="2018-06" db="EMBL/GenBank/DDBJ databases">
        <title>Noncontiguous genome sequence of Ruminococcaceae bacterium ASD2818.</title>
        <authorList>
            <person name="Chaplin A.V."/>
            <person name="Sokolova S.R."/>
            <person name="Kochetkova T.O."/>
            <person name="Goltsov A.Y."/>
            <person name="Trofimov D.Y."/>
            <person name="Efimov B.A."/>
        </authorList>
    </citation>
    <scope>NUCLEOTIDE SEQUENCE [LARGE SCALE GENOMIC DNA]</scope>
    <source>
        <strain evidence="15 16">ASD2818</strain>
    </source>
</reference>
<protein>
    <recommendedName>
        <fullName evidence="6 12">1-(5-phosphoribosyl)-5-[(5-phosphoribosylamino)methylideneamino] imidazole-4-carboxamide isomerase</fullName>
        <ecNumber evidence="5 12">5.3.1.16</ecNumber>
    </recommendedName>
    <alternativeName>
        <fullName evidence="11 12">Phosphoribosylformimino-5-aminoimidazole carboxamide ribotide isomerase</fullName>
    </alternativeName>
</protein>
<keyword evidence="8 12" id="KW-0028">Amino-acid biosynthesis</keyword>
<dbReference type="PANTHER" id="PTHR43090:SF2">
    <property type="entry name" value="1-(5-PHOSPHORIBOSYL)-5-[(5-PHOSPHORIBOSYLAMINO)METHYLIDENEAMINO] IMIDAZOLE-4-CARBOXAMIDE ISOMERASE"/>
    <property type="match status" value="1"/>
</dbReference>
<evidence type="ECO:0000256" key="14">
    <source>
        <dbReference type="RuleBase" id="RU003658"/>
    </source>
</evidence>
<organism evidence="15 16">
    <name type="scientific">Hydrogeniiclostridium mannosilyticum</name>
    <dbReference type="NCBI Taxonomy" id="2764322"/>
    <lineage>
        <taxon>Bacteria</taxon>
        <taxon>Bacillati</taxon>
        <taxon>Bacillota</taxon>
        <taxon>Clostridia</taxon>
        <taxon>Eubacteriales</taxon>
        <taxon>Acutalibacteraceae</taxon>
        <taxon>Hydrogeniiclostridium</taxon>
    </lineage>
</organism>
<evidence type="ECO:0000256" key="4">
    <source>
        <dbReference type="ARBA" id="ARBA00009667"/>
    </source>
</evidence>
<evidence type="ECO:0000256" key="6">
    <source>
        <dbReference type="ARBA" id="ARBA00018464"/>
    </source>
</evidence>
<comment type="pathway">
    <text evidence="3 12 14">Amino-acid biosynthesis; L-histidine biosynthesis; L-histidine from 5-phospho-alpha-D-ribose 1-diphosphate: step 4/9.</text>
</comment>
<comment type="subcellular location">
    <subcellularLocation>
        <location evidence="2 12 14">Cytoplasm</location>
    </subcellularLocation>
</comment>
<proteinExistence type="inferred from homology"/>
<dbReference type="InterPro" id="IPR013785">
    <property type="entry name" value="Aldolase_TIM"/>
</dbReference>
<dbReference type="Gene3D" id="3.20.20.70">
    <property type="entry name" value="Aldolase class I"/>
    <property type="match status" value="1"/>
</dbReference>
<keyword evidence="7 12" id="KW-0963">Cytoplasm</keyword>
<dbReference type="GO" id="GO:0005737">
    <property type="term" value="C:cytoplasm"/>
    <property type="evidence" value="ECO:0007669"/>
    <property type="project" value="UniProtKB-SubCell"/>
</dbReference>
<dbReference type="Proteomes" id="UP000249377">
    <property type="component" value="Unassembled WGS sequence"/>
</dbReference>
<comment type="similarity">
    <text evidence="4 12 13">Belongs to the HisA/HisF family.</text>
</comment>
<comment type="catalytic activity">
    <reaction evidence="1 12 14">
        <text>1-(5-phospho-beta-D-ribosyl)-5-[(5-phospho-beta-D-ribosylamino)methylideneamino]imidazole-4-carboxamide = 5-[(5-phospho-1-deoxy-D-ribulos-1-ylimino)methylamino]-1-(5-phospho-beta-D-ribosyl)imidazole-4-carboxamide</text>
        <dbReference type="Rhea" id="RHEA:15469"/>
        <dbReference type="ChEBI" id="CHEBI:58435"/>
        <dbReference type="ChEBI" id="CHEBI:58525"/>
        <dbReference type="EC" id="5.3.1.16"/>
    </reaction>
</comment>
<dbReference type="EC" id="5.3.1.16" evidence="5 12"/>
<dbReference type="InterPro" id="IPR011060">
    <property type="entry name" value="RibuloseP-bd_barrel"/>
</dbReference>
<dbReference type="AlphaFoldDB" id="A0A328UFF7"/>
<name>A0A328UFF7_9FIRM</name>
<feature type="active site" description="Proton donor" evidence="12">
    <location>
        <position position="129"/>
    </location>
</feature>
<dbReference type="SUPFAM" id="SSF51366">
    <property type="entry name" value="Ribulose-phoshate binding barrel"/>
    <property type="match status" value="1"/>
</dbReference>
<evidence type="ECO:0000313" key="15">
    <source>
        <dbReference type="EMBL" id="RAQ28407.1"/>
    </source>
</evidence>
<dbReference type="UniPathway" id="UPA00031">
    <property type="reaction ID" value="UER00009"/>
</dbReference>
<dbReference type="NCBIfam" id="TIGR00007">
    <property type="entry name" value="1-(5-phosphoribosyl)-5-[(5-phosphoribosylamino)methylideneamino]imidazole-4-carboxamide isomerase"/>
    <property type="match status" value="1"/>
</dbReference>
<evidence type="ECO:0000256" key="10">
    <source>
        <dbReference type="ARBA" id="ARBA00023235"/>
    </source>
</evidence>
<dbReference type="InterPro" id="IPR006062">
    <property type="entry name" value="His_biosynth"/>
</dbReference>
<evidence type="ECO:0000256" key="13">
    <source>
        <dbReference type="RuleBase" id="RU003657"/>
    </source>
</evidence>
<dbReference type="HAMAP" id="MF_01014">
    <property type="entry name" value="HisA"/>
    <property type="match status" value="1"/>
</dbReference>
<dbReference type="GO" id="GO:0003949">
    <property type="term" value="F:1-(5-phosphoribosyl)-5-[(5-phosphoribosylamino)methylideneamino]imidazole-4-carboxamide isomerase activity"/>
    <property type="evidence" value="ECO:0007669"/>
    <property type="project" value="UniProtKB-UniRule"/>
</dbReference>
<evidence type="ECO:0000256" key="9">
    <source>
        <dbReference type="ARBA" id="ARBA00023102"/>
    </source>
</evidence>
<dbReference type="InterPro" id="IPR023016">
    <property type="entry name" value="HisA/PriA"/>
</dbReference>
<evidence type="ECO:0000256" key="3">
    <source>
        <dbReference type="ARBA" id="ARBA00005133"/>
    </source>
</evidence>
<comment type="caution">
    <text evidence="15">The sequence shown here is derived from an EMBL/GenBank/DDBJ whole genome shotgun (WGS) entry which is preliminary data.</text>
</comment>
<gene>
    <name evidence="12 15" type="primary">hisA</name>
    <name evidence="15" type="ORF">DPQ25_08735</name>
</gene>
<dbReference type="PANTHER" id="PTHR43090">
    <property type="entry name" value="1-(5-PHOSPHORIBOSYL)-5-[(5-PHOSPHORIBOSYLAMINO)METHYLIDENEAMINO] IMIDAZOLE-4-CARBOXAMIDE ISOMERASE"/>
    <property type="match status" value="1"/>
</dbReference>
<dbReference type="InterPro" id="IPR006063">
    <property type="entry name" value="HisA_bact_arch"/>
</dbReference>
<dbReference type="RefSeq" id="WP_112332789.1">
    <property type="nucleotide sequence ID" value="NZ_QLYR01000005.1"/>
</dbReference>
<keyword evidence="9 12" id="KW-0368">Histidine biosynthesis</keyword>
<keyword evidence="16" id="KW-1185">Reference proteome</keyword>
<evidence type="ECO:0000256" key="2">
    <source>
        <dbReference type="ARBA" id="ARBA00004496"/>
    </source>
</evidence>
<dbReference type="Pfam" id="PF00977">
    <property type="entry name" value="His_biosynth"/>
    <property type="match status" value="1"/>
</dbReference>
<dbReference type="GO" id="GO:0000105">
    <property type="term" value="P:L-histidine biosynthetic process"/>
    <property type="evidence" value="ECO:0007669"/>
    <property type="project" value="UniProtKB-UniRule"/>
</dbReference>
<evidence type="ECO:0000256" key="7">
    <source>
        <dbReference type="ARBA" id="ARBA00022490"/>
    </source>
</evidence>
<dbReference type="EMBL" id="QLYR01000005">
    <property type="protein sequence ID" value="RAQ28407.1"/>
    <property type="molecule type" value="Genomic_DNA"/>
</dbReference>
<evidence type="ECO:0000313" key="16">
    <source>
        <dbReference type="Proteomes" id="UP000249377"/>
    </source>
</evidence>
<evidence type="ECO:0000256" key="5">
    <source>
        <dbReference type="ARBA" id="ARBA00012550"/>
    </source>
</evidence>
<dbReference type="FunFam" id="3.20.20.70:FF:000009">
    <property type="entry name" value="1-(5-phosphoribosyl)-5-[(5-phosphoribosylamino)methylideneamino] imidazole-4-carboxamide isomerase"/>
    <property type="match status" value="1"/>
</dbReference>